<name>A0AA37T6X5_9GAMM</name>
<evidence type="ECO:0000259" key="2">
    <source>
        <dbReference type="Pfam" id="PF13448"/>
    </source>
</evidence>
<keyword evidence="1" id="KW-0732">Signal</keyword>
<dbReference type="Proteomes" id="UP001156870">
    <property type="component" value="Unassembled WGS sequence"/>
</dbReference>
<comment type="caution">
    <text evidence="4">The sequence shown here is derived from an EMBL/GenBank/DDBJ whole genome shotgun (WGS) entry which is preliminary data.</text>
</comment>
<dbReference type="EMBL" id="BSPD01000020">
    <property type="protein sequence ID" value="GLS24791.1"/>
    <property type="molecule type" value="Genomic_DNA"/>
</dbReference>
<feature type="chain" id="PRO_5041325264" evidence="1">
    <location>
        <begin position="22"/>
        <end position="537"/>
    </location>
</feature>
<feature type="signal peptide" evidence="1">
    <location>
        <begin position="1"/>
        <end position="21"/>
    </location>
</feature>
<dbReference type="InterPro" id="IPR025193">
    <property type="entry name" value="DUF4114"/>
</dbReference>
<organism evidence="4 5">
    <name type="scientific">Marinibactrum halimedae</name>
    <dbReference type="NCBI Taxonomy" id="1444977"/>
    <lineage>
        <taxon>Bacteria</taxon>
        <taxon>Pseudomonadati</taxon>
        <taxon>Pseudomonadota</taxon>
        <taxon>Gammaproteobacteria</taxon>
        <taxon>Cellvibrionales</taxon>
        <taxon>Cellvibrionaceae</taxon>
        <taxon>Marinibactrum</taxon>
    </lineage>
</organism>
<reference evidence="4 5" key="1">
    <citation type="journal article" date="2014" name="Int. J. Syst. Evol. Microbiol.">
        <title>Complete genome sequence of Corynebacterium casei LMG S-19264T (=DSM 44701T), isolated from a smear-ripened cheese.</title>
        <authorList>
            <consortium name="US DOE Joint Genome Institute (JGI-PGF)"/>
            <person name="Walter F."/>
            <person name="Albersmeier A."/>
            <person name="Kalinowski J."/>
            <person name="Ruckert C."/>
        </authorList>
    </citation>
    <scope>NUCLEOTIDE SEQUENCE [LARGE SCALE GENOMIC DNA]</scope>
    <source>
        <strain evidence="4 5">NBRC 110095</strain>
    </source>
</reference>
<gene>
    <name evidence="4" type="ORF">GCM10007877_05050</name>
</gene>
<keyword evidence="5" id="KW-1185">Reference proteome</keyword>
<proteinExistence type="predicted"/>
<evidence type="ECO:0000256" key="1">
    <source>
        <dbReference type="SAM" id="SignalP"/>
    </source>
</evidence>
<dbReference type="AlphaFoldDB" id="A0AA37T6X5"/>
<evidence type="ECO:0000313" key="5">
    <source>
        <dbReference type="Proteomes" id="UP001156870"/>
    </source>
</evidence>
<dbReference type="NCBIfam" id="TIGR04456">
    <property type="entry name" value="LruC_dom"/>
    <property type="match status" value="1"/>
</dbReference>
<dbReference type="RefSeq" id="WP_232592385.1">
    <property type="nucleotide sequence ID" value="NZ_BSPD01000020.1"/>
</dbReference>
<evidence type="ECO:0000259" key="3">
    <source>
        <dbReference type="Pfam" id="PF16130"/>
    </source>
</evidence>
<dbReference type="InterPro" id="IPR032295">
    <property type="entry name" value="DUF4842"/>
</dbReference>
<dbReference type="Pfam" id="PF16130">
    <property type="entry name" value="DUF4842"/>
    <property type="match status" value="1"/>
</dbReference>
<protein>
    <submittedName>
        <fullName evidence="4">LruC domain-containing protein</fullName>
    </submittedName>
</protein>
<evidence type="ECO:0000313" key="4">
    <source>
        <dbReference type="EMBL" id="GLS24791.1"/>
    </source>
</evidence>
<accession>A0AA37T6X5</accession>
<dbReference type="Pfam" id="PF13448">
    <property type="entry name" value="DUF4114"/>
    <property type="match status" value="1"/>
</dbReference>
<dbReference type="InterPro" id="IPR031025">
    <property type="entry name" value="LruC_dom"/>
</dbReference>
<feature type="domain" description="DUF4114" evidence="2">
    <location>
        <begin position="156"/>
        <end position="239"/>
    </location>
</feature>
<feature type="domain" description="DUF4842" evidence="3">
    <location>
        <begin position="324"/>
        <end position="527"/>
    </location>
</feature>
<sequence length="537" mass="61234">MNNFKKLTLSLAFLACHSSMATNQNEQGEYIWNFLTDLPWPLGYDQNIGKPDDLIWAYNEYSSDFFSRINNALPEREVNEAFLTDDEGANITLNQEAEVFVTFIHEGAGYRNSFGYFTFDKENPPTSKEEIDEVIVFPNLSYPHMTNGHRLSLGTFPAGTSIGFFLAANGFSYFTGVKNGYAPHYYSLKGLNPDPTDELRQHCVLLYDDSTSETIIGFEDLPRTWGDNDFNDAVFSVKASPESAIDNANLVSIPDVNDSDADGVLDSLDEFPDDFKRAYSSYYPSASEWTTLAYEDQWPQTDDYDMNDLVIRERFQLIYDGQGNISGFKIKGFIDARGASNHNGFALRLMDIAPSVIDEVDININGITYSKETEDFQTDAVILLWQDSHTFTTTGETGQCSHFNTVKSCTEFEPVPFELDVDFAVSVDALLHSALDFFIFRTNYRGREIHFADYPPTDYFDESQFGAHADTSNPEQNRYFRTSTNLPWAIKVNSDWRHPREYIDVLWAYPDYETWVESSGAQALDWHSTSERDTHFY</sequence>